<name>A0ACC3B1Y2_9EURO</name>
<evidence type="ECO:0000313" key="2">
    <source>
        <dbReference type="Proteomes" id="UP001177260"/>
    </source>
</evidence>
<proteinExistence type="predicted"/>
<gene>
    <name evidence="1" type="ORF">N8T08_005500</name>
</gene>
<comment type="caution">
    <text evidence="1">The sequence shown here is derived from an EMBL/GenBank/DDBJ whole genome shotgun (WGS) entry which is preliminary data.</text>
</comment>
<sequence>MTFTLPETFAKIPRHPLLYSHPSPIHPLPTLTTLLTRTHQHQPPSPRISLYAKREDQSSPLASSGNKYRKLEYLVPHIRQYVHQPDGTDIPLPSNRKPTTLVTEGAVQSNHTVQVAALASHLGLDAVVILHKSTGGGLSATMDPVAFLRTGNVQIDRLLGAEMRLLDSDNVADDGSDPIAPIMRELWAQGKVPYWIPSGASLHPLGGLGYARCAFEIAAQEKEHLGVGERFDYVFVACGSGSTVAGLVAGFRLVEKLEEARRTEGSVTLGRKRRIIGILNSPTKPREYHEERVLRFARRAAVQIGLDWTDINADDVRLDDRFTGTGYGVLDPKSKETLAWMAQCEGVLLDPVYTAKVATGMAHWVQQGDLVNDWASHPSEHPQINALFIHTGGQSALGAYADIE</sequence>
<evidence type="ECO:0000313" key="1">
    <source>
        <dbReference type="EMBL" id="KAK1144348.1"/>
    </source>
</evidence>
<reference evidence="1 2" key="1">
    <citation type="journal article" date="2023" name="ACS Omega">
        <title>Identification of the Neoaspergillic Acid Biosynthesis Gene Cluster by Establishing an In Vitro CRISPR-Ribonucleoprotein Genetic System in Aspergillus melleus.</title>
        <authorList>
            <person name="Yuan B."/>
            <person name="Grau M.F."/>
            <person name="Murata R.M."/>
            <person name="Torok T."/>
            <person name="Venkateswaran K."/>
            <person name="Stajich J.E."/>
            <person name="Wang C.C.C."/>
        </authorList>
    </citation>
    <scope>NUCLEOTIDE SEQUENCE [LARGE SCALE GENOMIC DNA]</scope>
    <source>
        <strain evidence="1 2">IMV 1140</strain>
    </source>
</reference>
<protein>
    <submittedName>
        <fullName evidence="1">Uncharacterized protein</fullName>
    </submittedName>
</protein>
<keyword evidence="2" id="KW-1185">Reference proteome</keyword>
<organism evidence="1 2">
    <name type="scientific">Aspergillus melleus</name>
    <dbReference type="NCBI Taxonomy" id="138277"/>
    <lineage>
        <taxon>Eukaryota</taxon>
        <taxon>Fungi</taxon>
        <taxon>Dikarya</taxon>
        <taxon>Ascomycota</taxon>
        <taxon>Pezizomycotina</taxon>
        <taxon>Eurotiomycetes</taxon>
        <taxon>Eurotiomycetidae</taxon>
        <taxon>Eurotiales</taxon>
        <taxon>Aspergillaceae</taxon>
        <taxon>Aspergillus</taxon>
        <taxon>Aspergillus subgen. Circumdati</taxon>
    </lineage>
</organism>
<accession>A0ACC3B1Y2</accession>
<dbReference type="EMBL" id="JAOPJF010000031">
    <property type="protein sequence ID" value="KAK1144348.1"/>
    <property type="molecule type" value="Genomic_DNA"/>
</dbReference>
<dbReference type="Proteomes" id="UP001177260">
    <property type="component" value="Unassembled WGS sequence"/>
</dbReference>